<gene>
    <name evidence="2" type="ORF">E5L68_001890</name>
</gene>
<evidence type="ECO:0000313" key="2">
    <source>
        <dbReference type="EMBL" id="MFN0290120.1"/>
    </source>
</evidence>
<dbReference type="RefSeq" id="WP_138727715.1">
    <property type="nucleotide sequence ID" value="NZ_SRMP02000001.1"/>
</dbReference>
<dbReference type="Proteomes" id="UP001517367">
    <property type="component" value="Unassembled WGS sequence"/>
</dbReference>
<evidence type="ECO:0000313" key="3">
    <source>
        <dbReference type="Proteomes" id="UP001517367"/>
    </source>
</evidence>
<proteinExistence type="predicted"/>
<feature type="region of interest" description="Disordered" evidence="1">
    <location>
        <begin position="1"/>
        <end position="83"/>
    </location>
</feature>
<sequence length="193" mass="21721">METKEKNNGQVKQANTVKDDKKAPQFVAGNPVNSVSKKAEESTEAKKLEADKGSSVNVNEETKNKQVETPKPQEEKKEEPTKKEIKANFEQEKPAPNLEQTLRKIKDLHRLSNQREKLLETIETLDAFEVAQLDDAEETNQNHFQGCTLTIKDDTGRVFTTKNPFIIDQTAKNINTLCVDKLAEVEGQISVTL</sequence>
<organism evidence="2 3">
    <name type="scientific">Pedobacter helvus</name>
    <dbReference type="NCBI Taxonomy" id="2563444"/>
    <lineage>
        <taxon>Bacteria</taxon>
        <taxon>Pseudomonadati</taxon>
        <taxon>Bacteroidota</taxon>
        <taxon>Sphingobacteriia</taxon>
        <taxon>Sphingobacteriales</taxon>
        <taxon>Sphingobacteriaceae</taxon>
        <taxon>Pedobacter</taxon>
    </lineage>
</organism>
<evidence type="ECO:0000256" key="1">
    <source>
        <dbReference type="SAM" id="MobiDB-lite"/>
    </source>
</evidence>
<reference evidence="2 3" key="1">
    <citation type="submission" date="2024-12" db="EMBL/GenBank/DDBJ databases">
        <authorList>
            <person name="Hu S."/>
        </authorList>
    </citation>
    <scope>NUCLEOTIDE SEQUENCE [LARGE SCALE GENOMIC DNA]</scope>
    <source>
        <strain evidence="2 3">P-25</strain>
    </source>
</reference>
<name>A0ABW9JCR8_9SPHI</name>
<protein>
    <submittedName>
        <fullName evidence="2">Uncharacterized protein</fullName>
    </submittedName>
</protein>
<feature type="compositionally biased region" description="Basic and acidic residues" evidence="1">
    <location>
        <begin position="60"/>
        <end position="83"/>
    </location>
</feature>
<dbReference type="EMBL" id="SRMP02000001">
    <property type="protein sequence ID" value="MFN0290120.1"/>
    <property type="molecule type" value="Genomic_DNA"/>
</dbReference>
<keyword evidence="3" id="KW-1185">Reference proteome</keyword>
<feature type="compositionally biased region" description="Basic and acidic residues" evidence="1">
    <location>
        <begin position="37"/>
        <end position="52"/>
    </location>
</feature>
<accession>A0ABW9JCR8</accession>
<comment type="caution">
    <text evidence="2">The sequence shown here is derived from an EMBL/GenBank/DDBJ whole genome shotgun (WGS) entry which is preliminary data.</text>
</comment>